<dbReference type="InterPro" id="IPR000209">
    <property type="entry name" value="Peptidase_S8/S53_dom"/>
</dbReference>
<dbReference type="InterPro" id="IPR050131">
    <property type="entry name" value="Peptidase_S8_subtilisin-like"/>
</dbReference>
<dbReference type="SUPFAM" id="SSF52743">
    <property type="entry name" value="Subtilisin-like"/>
    <property type="match status" value="1"/>
</dbReference>
<accession>A0ABP6SW68</accession>
<dbReference type="EMBL" id="BAAAYN010000017">
    <property type="protein sequence ID" value="GAA3386897.1"/>
    <property type="molecule type" value="Genomic_DNA"/>
</dbReference>
<organism evidence="9 10">
    <name type="scientific">Cryptosporangium minutisporangium</name>
    <dbReference type="NCBI Taxonomy" id="113569"/>
    <lineage>
        <taxon>Bacteria</taxon>
        <taxon>Bacillati</taxon>
        <taxon>Actinomycetota</taxon>
        <taxon>Actinomycetes</taxon>
        <taxon>Cryptosporangiales</taxon>
        <taxon>Cryptosporangiaceae</taxon>
        <taxon>Cryptosporangium</taxon>
    </lineage>
</organism>
<keyword evidence="10" id="KW-1185">Reference proteome</keyword>
<feature type="chain" id="PRO_5046965118" evidence="7">
    <location>
        <begin position="23"/>
        <end position="370"/>
    </location>
</feature>
<evidence type="ECO:0000313" key="10">
    <source>
        <dbReference type="Proteomes" id="UP001501676"/>
    </source>
</evidence>
<comment type="caution">
    <text evidence="9">The sequence shown here is derived from an EMBL/GenBank/DDBJ whole genome shotgun (WGS) entry which is preliminary data.</text>
</comment>
<protein>
    <submittedName>
        <fullName evidence="9">Type VII secretion-associated serine protease mycosin</fullName>
    </submittedName>
</protein>
<evidence type="ECO:0000313" key="9">
    <source>
        <dbReference type="EMBL" id="GAA3386897.1"/>
    </source>
</evidence>
<dbReference type="Proteomes" id="UP001501676">
    <property type="component" value="Unassembled WGS sequence"/>
</dbReference>
<reference evidence="10" key="1">
    <citation type="journal article" date="2019" name="Int. J. Syst. Evol. Microbiol.">
        <title>The Global Catalogue of Microorganisms (GCM) 10K type strain sequencing project: providing services to taxonomists for standard genome sequencing and annotation.</title>
        <authorList>
            <consortium name="The Broad Institute Genomics Platform"/>
            <consortium name="The Broad Institute Genome Sequencing Center for Infectious Disease"/>
            <person name="Wu L."/>
            <person name="Ma J."/>
        </authorList>
    </citation>
    <scope>NUCLEOTIDE SEQUENCE [LARGE SCALE GENOMIC DNA]</scope>
    <source>
        <strain evidence="10">JCM 9458</strain>
    </source>
</reference>
<evidence type="ECO:0000256" key="1">
    <source>
        <dbReference type="ARBA" id="ARBA00011073"/>
    </source>
</evidence>
<feature type="domain" description="Peptidase S8/S53" evidence="8">
    <location>
        <begin position="56"/>
        <end position="303"/>
    </location>
</feature>
<evidence type="ECO:0000256" key="3">
    <source>
        <dbReference type="ARBA" id="ARBA00022801"/>
    </source>
</evidence>
<dbReference type="InterPro" id="IPR015500">
    <property type="entry name" value="Peptidase_S8_subtilisin-rel"/>
</dbReference>
<name>A0ABP6SW68_9ACTN</name>
<feature type="active site" description="Charge relay system" evidence="5">
    <location>
        <position position="65"/>
    </location>
</feature>
<dbReference type="GO" id="GO:0008233">
    <property type="term" value="F:peptidase activity"/>
    <property type="evidence" value="ECO:0007669"/>
    <property type="project" value="UniProtKB-KW"/>
</dbReference>
<dbReference type="PROSITE" id="PS51892">
    <property type="entry name" value="SUBTILASE"/>
    <property type="match status" value="1"/>
</dbReference>
<dbReference type="GO" id="GO:0006508">
    <property type="term" value="P:proteolysis"/>
    <property type="evidence" value="ECO:0007669"/>
    <property type="project" value="UniProtKB-KW"/>
</dbReference>
<proteinExistence type="inferred from homology"/>
<evidence type="ECO:0000256" key="4">
    <source>
        <dbReference type="ARBA" id="ARBA00022825"/>
    </source>
</evidence>
<feature type="active site" description="Charge relay system" evidence="5">
    <location>
        <position position="102"/>
    </location>
</feature>
<keyword evidence="6" id="KW-0472">Membrane</keyword>
<keyword evidence="4 5" id="KW-0720">Serine protease</keyword>
<dbReference type="InterPro" id="IPR036852">
    <property type="entry name" value="Peptidase_S8/S53_dom_sf"/>
</dbReference>
<feature type="transmembrane region" description="Helical" evidence="6">
    <location>
        <begin position="342"/>
        <end position="367"/>
    </location>
</feature>
<keyword evidence="3 5" id="KW-0378">Hydrolase</keyword>
<dbReference type="Pfam" id="PF00082">
    <property type="entry name" value="Peptidase_S8"/>
    <property type="match status" value="1"/>
</dbReference>
<feature type="active site" description="Charge relay system" evidence="5">
    <location>
        <position position="255"/>
    </location>
</feature>
<dbReference type="RefSeq" id="WP_345728428.1">
    <property type="nucleotide sequence ID" value="NZ_BAAAYN010000017.1"/>
</dbReference>
<evidence type="ECO:0000256" key="2">
    <source>
        <dbReference type="ARBA" id="ARBA00022670"/>
    </source>
</evidence>
<dbReference type="PANTHER" id="PTHR43806">
    <property type="entry name" value="PEPTIDASE S8"/>
    <property type="match status" value="1"/>
</dbReference>
<dbReference type="PANTHER" id="PTHR43806:SF11">
    <property type="entry name" value="CEREVISIN-RELATED"/>
    <property type="match status" value="1"/>
</dbReference>
<dbReference type="PROSITE" id="PS00136">
    <property type="entry name" value="SUBTILASE_ASP"/>
    <property type="match status" value="1"/>
</dbReference>
<keyword evidence="6" id="KW-0812">Transmembrane</keyword>
<keyword evidence="6" id="KW-1133">Transmembrane helix</keyword>
<keyword evidence="7" id="KW-0732">Signal</keyword>
<feature type="signal peptide" evidence="7">
    <location>
        <begin position="1"/>
        <end position="22"/>
    </location>
</feature>
<comment type="similarity">
    <text evidence="1 5">Belongs to the peptidase S8 family.</text>
</comment>
<evidence type="ECO:0000259" key="8">
    <source>
        <dbReference type="Pfam" id="PF00082"/>
    </source>
</evidence>
<sequence>MDVTRSGRLLTAVFVLAVSTLAAVGTAPAARADDVRDDSWHLTALRIAEAHRLTKGDGVVVAVVDSGVDPTHPDIVGNVLPGVDIYTGEPPARGRDGYTAYHGTAMAGLIAGHGHGPGRRSGVLGIAPEAKILPVKITRSDGLISGREVARGIEWALSLDADVISISLQTPSERLIERAVTKAWNQGVPVLAASGNDGFSGTAFVEGVIPVTAIGPSGAFVESLRIMWRPVGVAAPGGDIPTAREGGYWTNTGTSNSTAIAAGVMALIKARYPNDGIVEHYRRIRLTAQDRGDPGDDTRYGCGVVDPVAALTEKLPPAPAETAADEPAPSPVARDTSKVPTAVVAGGVAWVAVLILGAVVGGVVLTVRRR</sequence>
<evidence type="ECO:0000256" key="6">
    <source>
        <dbReference type="SAM" id="Phobius"/>
    </source>
</evidence>
<dbReference type="PRINTS" id="PR00723">
    <property type="entry name" value="SUBTILISIN"/>
</dbReference>
<dbReference type="Gene3D" id="3.40.50.200">
    <property type="entry name" value="Peptidase S8/S53 domain"/>
    <property type="match status" value="1"/>
</dbReference>
<evidence type="ECO:0000256" key="5">
    <source>
        <dbReference type="PROSITE-ProRule" id="PRU01240"/>
    </source>
</evidence>
<dbReference type="InterPro" id="IPR023827">
    <property type="entry name" value="Peptidase_S8_Asp-AS"/>
</dbReference>
<gene>
    <name evidence="9" type="primary">mycP_1</name>
    <name evidence="9" type="ORF">GCM10020369_27330</name>
</gene>
<keyword evidence="2 5" id="KW-0645">Protease</keyword>
<evidence type="ECO:0000256" key="7">
    <source>
        <dbReference type="SAM" id="SignalP"/>
    </source>
</evidence>